<reference evidence="2" key="1">
    <citation type="submission" date="2021-06" db="EMBL/GenBank/DDBJ databases">
        <authorList>
            <person name="Kallberg Y."/>
            <person name="Tangrot J."/>
            <person name="Rosling A."/>
        </authorList>
    </citation>
    <scope>NUCLEOTIDE SEQUENCE</scope>
    <source>
        <strain evidence="2">UK204</strain>
    </source>
</reference>
<sequence length="86" mass="9805">KNKWHEDPSSSSVFQPSHKASVGAQFWQKIREEYKLAEMINEPSVHNYQPTLTNGRNNVNVSRTTNGGTFNSGPSEKNISKRDREE</sequence>
<feature type="non-terminal residue" evidence="2">
    <location>
        <position position="1"/>
    </location>
</feature>
<dbReference type="Proteomes" id="UP000789570">
    <property type="component" value="Unassembled WGS sequence"/>
</dbReference>
<accession>A0A9N9P127</accession>
<evidence type="ECO:0000313" key="2">
    <source>
        <dbReference type="EMBL" id="CAG8774699.1"/>
    </source>
</evidence>
<feature type="region of interest" description="Disordered" evidence="1">
    <location>
        <begin position="47"/>
        <end position="86"/>
    </location>
</feature>
<dbReference type="OrthoDB" id="2390628at2759"/>
<evidence type="ECO:0000256" key="1">
    <source>
        <dbReference type="SAM" id="MobiDB-lite"/>
    </source>
</evidence>
<feature type="compositionally biased region" description="Polar residues" evidence="1">
    <location>
        <begin position="47"/>
        <end position="77"/>
    </location>
</feature>
<dbReference type="AlphaFoldDB" id="A0A9N9P127"/>
<name>A0A9N9P127_9GLOM</name>
<evidence type="ECO:0000313" key="3">
    <source>
        <dbReference type="Proteomes" id="UP000789570"/>
    </source>
</evidence>
<comment type="caution">
    <text evidence="2">The sequence shown here is derived from an EMBL/GenBank/DDBJ whole genome shotgun (WGS) entry which is preliminary data.</text>
</comment>
<gene>
    <name evidence="2" type="ORF">FCALED_LOCUS17753</name>
</gene>
<feature type="region of interest" description="Disordered" evidence="1">
    <location>
        <begin position="1"/>
        <end position="22"/>
    </location>
</feature>
<feature type="non-terminal residue" evidence="2">
    <location>
        <position position="86"/>
    </location>
</feature>
<keyword evidence="3" id="KW-1185">Reference proteome</keyword>
<dbReference type="EMBL" id="CAJVPQ010029316">
    <property type="protein sequence ID" value="CAG8774699.1"/>
    <property type="molecule type" value="Genomic_DNA"/>
</dbReference>
<organism evidence="2 3">
    <name type="scientific">Funneliformis caledonium</name>
    <dbReference type="NCBI Taxonomy" id="1117310"/>
    <lineage>
        <taxon>Eukaryota</taxon>
        <taxon>Fungi</taxon>
        <taxon>Fungi incertae sedis</taxon>
        <taxon>Mucoromycota</taxon>
        <taxon>Glomeromycotina</taxon>
        <taxon>Glomeromycetes</taxon>
        <taxon>Glomerales</taxon>
        <taxon>Glomeraceae</taxon>
        <taxon>Funneliformis</taxon>
    </lineage>
</organism>
<protein>
    <submittedName>
        <fullName evidence="2">16829_t:CDS:1</fullName>
    </submittedName>
</protein>
<proteinExistence type="predicted"/>